<name>A0A6B3RR30_9RHOB</name>
<evidence type="ECO:0000313" key="4">
    <source>
        <dbReference type="Proteomes" id="UP000481421"/>
    </source>
</evidence>
<feature type="compositionally biased region" description="Basic and acidic residues" evidence="2">
    <location>
        <begin position="405"/>
        <end position="424"/>
    </location>
</feature>
<dbReference type="PANTHER" id="PTHR14383:SF5">
    <property type="entry name" value="RUN DOMAIN-CONTAINING PROTEIN"/>
    <property type="match status" value="1"/>
</dbReference>
<keyword evidence="4" id="KW-1185">Reference proteome</keyword>
<evidence type="ECO:0000313" key="3">
    <source>
        <dbReference type="EMBL" id="NEX47743.1"/>
    </source>
</evidence>
<dbReference type="AlphaFoldDB" id="A0A6B3RR30"/>
<feature type="coiled-coil region" evidence="1">
    <location>
        <begin position="597"/>
        <end position="638"/>
    </location>
</feature>
<dbReference type="Proteomes" id="UP000481421">
    <property type="component" value="Unassembled WGS sequence"/>
</dbReference>
<sequence length="836" mass="91109">MKKTLQDNGAMAQELMQASQTAPHVAGFDVVTPLSSRTLFWRPRYLRDGASLHHLPFLFWLVDTLRPKSFVSLGGGDGVVHFALCQAAEKLDLDARGYSFGPWGTESGSVPTDLARYNSETYPDGSRLSPSDPAQAAGSFPAGTVDLLSVQLGDHAEAGAAEARVRDWIDRDWSHRMSARGVMVFHGVNAALEQGGDEGFLARLKGLHPTFHLDTGEGLLVVLRGAQPEDRLARLCKMAIGDPGYAAVLHVFGRLGSAAHAEMSARHENLRAEELQQRLEKAEQTLSQSRAAGEETRAALARLNEAYDERNRQIAVIQGKMLDLQVKQGDMAAAAEALSTELAESKANLAAAAAREAELAVLVDKRTAELAALDALRADLETAQNKQTWLRKERERLQAEEAELRRALDSAAKEAQERKSEAEARTQAARAEAEAHAETIATLTRQLEQSHAEAEARTQAARAEAEEHADTIASLTRQLEQSHAEAEARTQAARAEAEEHADTIASLTRQLEQSQTEAEARLQSLNDARAAEAQSQADTIATLTRQLEQSRIDADARLHALTQDRDARAAEVQAQAEAIATLTQQLETVTIGHDTRYADLARQHQETQQAAQALSEERAALAAELEAARAEIAAASEQFTAIGAQLATQAAQTFQARRDHDQIRAEHALTLRQVQDLSAQLDTAQREAAARAADVLSLEAELREVKDRLAQNHAREARSLVTLTAELEKHQIAADQHRAVQDTLAALQAAYATQEQRLSLQEAESEKLRALLSDQAVQTDRLRAKANADRAALRAERDAARAHAKAQEDRISAVLNSTSWKLTGPVRKALETVRGK</sequence>
<comment type="caution">
    <text evidence="3">The sequence shown here is derived from an EMBL/GenBank/DDBJ whole genome shotgun (WGS) entry which is preliminary data.</text>
</comment>
<feature type="coiled-coil region" evidence="1">
    <location>
        <begin position="265"/>
        <end position="292"/>
    </location>
</feature>
<feature type="region of interest" description="Disordered" evidence="2">
    <location>
        <begin position="405"/>
        <end position="501"/>
    </location>
</feature>
<protein>
    <submittedName>
        <fullName evidence="3">Uncharacterized protein</fullName>
    </submittedName>
</protein>
<organism evidence="3 4">
    <name type="scientific">Pseudotabrizicola algicola</name>
    <dbReference type="NCBI Taxonomy" id="2709381"/>
    <lineage>
        <taxon>Bacteria</taxon>
        <taxon>Pseudomonadati</taxon>
        <taxon>Pseudomonadota</taxon>
        <taxon>Alphaproteobacteria</taxon>
        <taxon>Rhodobacterales</taxon>
        <taxon>Paracoccaceae</taxon>
        <taxon>Pseudotabrizicola</taxon>
    </lineage>
</organism>
<accession>A0A6B3RR30</accession>
<feature type="coiled-coil region" evidence="1">
    <location>
        <begin position="744"/>
        <end position="810"/>
    </location>
</feature>
<gene>
    <name evidence="3" type="ORF">G3572_16130</name>
</gene>
<reference evidence="3 4" key="1">
    <citation type="submission" date="2020-02" db="EMBL/GenBank/DDBJ databases">
        <title>Rhodobacter algicola sp. nov., isolated from microalga culture.</title>
        <authorList>
            <person name="Park C.-Y."/>
        </authorList>
    </citation>
    <scope>NUCLEOTIDE SEQUENCE [LARGE SCALE GENOMIC DNA]</scope>
    <source>
        <strain evidence="3 4">ETT8</strain>
    </source>
</reference>
<dbReference type="PANTHER" id="PTHR14383">
    <property type="entry name" value="SWAP-70 RECOMBINASE"/>
    <property type="match status" value="1"/>
</dbReference>
<evidence type="ECO:0000256" key="2">
    <source>
        <dbReference type="SAM" id="MobiDB-lite"/>
    </source>
</evidence>
<proteinExistence type="predicted"/>
<evidence type="ECO:0000256" key="1">
    <source>
        <dbReference type="SAM" id="Coils"/>
    </source>
</evidence>
<keyword evidence="1" id="KW-0175">Coiled coil</keyword>
<dbReference type="EMBL" id="JAAIKE010000005">
    <property type="protein sequence ID" value="NEX47743.1"/>
    <property type="molecule type" value="Genomic_DNA"/>
</dbReference>
<feature type="coiled-coil region" evidence="1">
    <location>
        <begin position="667"/>
        <end position="715"/>
    </location>
</feature>